<dbReference type="Pfam" id="PF00535">
    <property type="entry name" value="Glycos_transf_2"/>
    <property type="match status" value="1"/>
</dbReference>
<protein>
    <submittedName>
        <fullName evidence="5">Glycosyltransferase involved in cell wall biosynthesis</fullName>
    </submittedName>
</protein>
<sequence>MTLSNRSSDISSEAHTGVLELSIVLPCLNEAETLETCVRKAKRSLEELGVVGEVIVADNGSTDGSQDIARANGARVVDVPRRGYGAALMAGIEAAEGEYVLMADADDSYALEDIGAFVTSLREGNDLVMGNRFQGGIAPGAMPFLHRYLGNPVLSRLGKLFFRIPVGDFHCGMRAFRRDRMLELGLRTSGMEFASEMVVRSALNHRRIAEVPTTLRPDGRSRAPHLRTWRDGWRHLRFLLAFSPRWLLYYPSLLLVGVGLLGLLWLSFGPQEVGGVGFGLQSMLGFATMFVVGLQGVGLAVIARSYASHLGLLPPPSGRAILRVARASLERGLWIGGLLILIGVGCFVGALLSWGATGFGALDVVDTVRVPILGMVFIVSGFQMISVSFTLSLTKIGED</sequence>
<evidence type="ECO:0000259" key="3">
    <source>
        <dbReference type="Pfam" id="PF00535"/>
    </source>
</evidence>
<dbReference type="Pfam" id="PF26629">
    <property type="entry name" value="GT2_TM_C"/>
    <property type="match status" value="1"/>
</dbReference>
<dbReference type="Proteomes" id="UP000547510">
    <property type="component" value="Unassembled WGS sequence"/>
</dbReference>
<dbReference type="GO" id="GO:0016740">
    <property type="term" value="F:transferase activity"/>
    <property type="evidence" value="ECO:0007669"/>
    <property type="project" value="UniProtKB-KW"/>
</dbReference>
<evidence type="ECO:0000313" key="6">
    <source>
        <dbReference type="Proteomes" id="UP000547510"/>
    </source>
</evidence>
<dbReference type="InterPro" id="IPR050256">
    <property type="entry name" value="Glycosyltransferase_2"/>
</dbReference>
<comment type="caution">
    <text evidence="5">The sequence shown here is derived from an EMBL/GenBank/DDBJ whole genome shotgun (WGS) entry which is preliminary data.</text>
</comment>
<keyword evidence="2" id="KW-1133">Transmembrane helix</keyword>
<dbReference type="EMBL" id="JACHJN010000009">
    <property type="protein sequence ID" value="MBB5958844.1"/>
    <property type="molecule type" value="Genomic_DNA"/>
</dbReference>
<keyword evidence="5" id="KW-0808">Transferase</keyword>
<evidence type="ECO:0000256" key="2">
    <source>
        <dbReference type="SAM" id="Phobius"/>
    </source>
</evidence>
<evidence type="ECO:0000256" key="1">
    <source>
        <dbReference type="ARBA" id="ARBA00006739"/>
    </source>
</evidence>
<dbReference type="SUPFAM" id="SSF53448">
    <property type="entry name" value="Nucleotide-diphospho-sugar transferases"/>
    <property type="match status" value="1"/>
</dbReference>
<dbReference type="Gene3D" id="3.90.550.10">
    <property type="entry name" value="Spore Coat Polysaccharide Biosynthesis Protein SpsA, Chain A"/>
    <property type="match status" value="1"/>
</dbReference>
<dbReference type="InterPro" id="IPR029044">
    <property type="entry name" value="Nucleotide-diphossugar_trans"/>
</dbReference>
<proteinExistence type="inferred from homology"/>
<feature type="domain" description="Glycosyltransferase 2-like" evidence="3">
    <location>
        <begin position="22"/>
        <end position="179"/>
    </location>
</feature>
<organism evidence="5 6">
    <name type="scientific">Saccharothrix tamanrassetensis</name>
    <dbReference type="NCBI Taxonomy" id="1051531"/>
    <lineage>
        <taxon>Bacteria</taxon>
        <taxon>Bacillati</taxon>
        <taxon>Actinomycetota</taxon>
        <taxon>Actinomycetes</taxon>
        <taxon>Pseudonocardiales</taxon>
        <taxon>Pseudonocardiaceae</taxon>
        <taxon>Saccharothrix</taxon>
    </lineage>
</organism>
<feature type="transmembrane region" description="Helical" evidence="2">
    <location>
        <begin position="332"/>
        <end position="352"/>
    </location>
</feature>
<keyword evidence="2" id="KW-0812">Transmembrane</keyword>
<keyword evidence="6" id="KW-1185">Reference proteome</keyword>
<dbReference type="RefSeq" id="WP_184695169.1">
    <property type="nucleotide sequence ID" value="NZ_JACHJN010000009.1"/>
</dbReference>
<evidence type="ECO:0000313" key="5">
    <source>
        <dbReference type="EMBL" id="MBB5958844.1"/>
    </source>
</evidence>
<dbReference type="InterPro" id="IPR058718">
    <property type="entry name" value="Agl6_TM_C"/>
</dbReference>
<evidence type="ECO:0000259" key="4">
    <source>
        <dbReference type="Pfam" id="PF26629"/>
    </source>
</evidence>
<name>A0A841CR59_9PSEU</name>
<accession>A0A841CR59</accession>
<feature type="domain" description="Low-salt glycan biosynthesis hexosyltransferase Agl6 C-terminal transmembrane region" evidence="4">
    <location>
        <begin position="301"/>
        <end position="394"/>
    </location>
</feature>
<dbReference type="CDD" id="cd04179">
    <property type="entry name" value="DPM_DPG-synthase_like"/>
    <property type="match status" value="1"/>
</dbReference>
<feature type="transmembrane region" description="Helical" evidence="2">
    <location>
        <begin position="372"/>
        <end position="393"/>
    </location>
</feature>
<feature type="transmembrane region" description="Helical" evidence="2">
    <location>
        <begin position="280"/>
        <end position="303"/>
    </location>
</feature>
<feature type="transmembrane region" description="Helical" evidence="2">
    <location>
        <begin position="247"/>
        <end position="268"/>
    </location>
</feature>
<gene>
    <name evidence="5" type="ORF">FHS29_005453</name>
</gene>
<dbReference type="AlphaFoldDB" id="A0A841CR59"/>
<dbReference type="PANTHER" id="PTHR48090">
    <property type="entry name" value="UNDECAPRENYL-PHOSPHATE 4-DEOXY-4-FORMAMIDO-L-ARABINOSE TRANSFERASE-RELATED"/>
    <property type="match status" value="1"/>
</dbReference>
<dbReference type="InterPro" id="IPR001173">
    <property type="entry name" value="Glyco_trans_2-like"/>
</dbReference>
<comment type="similarity">
    <text evidence="1">Belongs to the glycosyltransferase 2 family.</text>
</comment>
<reference evidence="5 6" key="1">
    <citation type="submission" date="2020-08" db="EMBL/GenBank/DDBJ databases">
        <title>Genomic Encyclopedia of Type Strains, Phase III (KMG-III): the genomes of soil and plant-associated and newly described type strains.</title>
        <authorList>
            <person name="Whitman W."/>
        </authorList>
    </citation>
    <scope>NUCLEOTIDE SEQUENCE [LARGE SCALE GENOMIC DNA]</scope>
    <source>
        <strain evidence="5 6">CECT 8640</strain>
    </source>
</reference>
<dbReference type="PANTHER" id="PTHR48090:SF7">
    <property type="entry name" value="RFBJ PROTEIN"/>
    <property type="match status" value="1"/>
</dbReference>
<keyword evidence="2" id="KW-0472">Membrane</keyword>